<dbReference type="eggNOG" id="ENOG50344SI">
    <property type="taxonomic scope" value="Bacteria"/>
</dbReference>
<reference evidence="2" key="1">
    <citation type="journal article" date="2013" name="ISME J.">
        <title>A small predatory core genome in the divergent marine Bacteriovorax marinus SJ and the terrestrial Bdellovibrio bacteriovorus.</title>
        <authorList>
            <person name="Crossman L.C."/>
            <person name="Chen H."/>
            <person name="Cerdeno-Tarraga A.M."/>
            <person name="Brooks K."/>
            <person name="Quail M.A."/>
            <person name="Pineiro S.A."/>
            <person name="Hobley L."/>
            <person name="Sockett R.E."/>
            <person name="Bentley S.D."/>
            <person name="Parkhill J."/>
            <person name="Williams H.N."/>
            <person name="Stine O.C."/>
        </authorList>
    </citation>
    <scope>NUCLEOTIDE SEQUENCE [LARGE SCALE GENOMIC DNA]</scope>
    <source>
        <strain evidence="2">ATCC BAA-682 / DSM 15412 / SJ</strain>
    </source>
</reference>
<organism evidence="1 2">
    <name type="scientific">Halobacteriovorax marinus (strain ATCC BAA-682 / DSM 15412 / SJ)</name>
    <name type="common">Bacteriovorax marinus</name>
    <dbReference type="NCBI Taxonomy" id="862908"/>
    <lineage>
        <taxon>Bacteria</taxon>
        <taxon>Pseudomonadati</taxon>
        <taxon>Bdellovibrionota</taxon>
        <taxon>Bacteriovoracia</taxon>
        <taxon>Bacteriovoracales</taxon>
        <taxon>Halobacteriovoraceae</taxon>
        <taxon>Halobacteriovorax</taxon>
    </lineage>
</organism>
<name>E1X3F0_HALMS</name>
<protein>
    <submittedName>
        <fullName evidence="1">Exported protein</fullName>
    </submittedName>
</protein>
<sequence length="558" mass="62936">MNRKEFLSLLLLCAATPKSLANYEDQDNPKRPSATSSEMNYILFSLYESPPRWLFDLPLKPTDKSKFKSSPMIGTEFIDEQVQYKTIQHHGFYLSSLLGNEIPTSNGPAVKMKEVLNNALVIRGCNMNKDGHDTNSKVLESSSEGQVSLGGQIASTSQRPFKAIAVNGNHADLYKGVISSFKTPSGISATNCVDDQNYIKQILDLFKNDKEINSEETIKTFLSSLSEKLKTRDSFHYQKINKISKLPFEKIYKEFETLNAKYNKLIKAAHKNFKLKNITDTEIKGVKFPATFQINEDKSTDPLDYLGAYQFLDHILTDNDLNNIFKEINYELLAQRFALIEISLKFKLTNVLIINIDPFDNLKISQAAPLNSITHKIDGDKITFSANKSLGFTSSKKKNLEFTNDAHYIGTLPALIGYSKIYHLFSTCLFELQNTLKISGEFNKTLMHITSEFERSPQKNQAGSDHGWQGHTSTLISGKINNFNIIGSIKESSSNILKDHFCTWGEANYHPGLHREMRYGDIITTIADIFKVKSTEGGISLVKEDPKGNILPKFKEDI</sequence>
<proteinExistence type="predicted"/>
<gene>
    <name evidence="1" type="ordered locus">BMS_0320</name>
</gene>
<evidence type="ECO:0000313" key="1">
    <source>
        <dbReference type="EMBL" id="CBW25245.1"/>
    </source>
</evidence>
<dbReference type="EMBL" id="FQ312005">
    <property type="protein sequence ID" value="CBW25245.1"/>
    <property type="molecule type" value="Genomic_DNA"/>
</dbReference>
<dbReference type="OrthoDB" id="5287637at2"/>
<keyword evidence="2" id="KW-1185">Reference proteome</keyword>
<evidence type="ECO:0000313" key="2">
    <source>
        <dbReference type="Proteomes" id="UP000008963"/>
    </source>
</evidence>
<dbReference type="HOGENOM" id="CLU_461363_0_0_7"/>
<dbReference type="RefSeq" id="WP_014243034.1">
    <property type="nucleotide sequence ID" value="NC_016620.1"/>
</dbReference>
<dbReference type="STRING" id="862908.BMS_0320"/>
<dbReference type="PATRIC" id="fig|862908.3.peg.308"/>
<dbReference type="AlphaFoldDB" id="E1X3F0"/>
<dbReference type="KEGG" id="bmx:BMS_0320"/>
<accession>E1X3F0</accession>
<dbReference type="Proteomes" id="UP000008963">
    <property type="component" value="Chromosome"/>
</dbReference>